<dbReference type="GO" id="GO:0008194">
    <property type="term" value="F:UDP-glycosyltransferase activity"/>
    <property type="evidence" value="ECO:0007669"/>
    <property type="project" value="InterPro"/>
</dbReference>
<dbReference type="PANTHER" id="PTHR48043:SF145">
    <property type="entry name" value="FI06409P-RELATED"/>
    <property type="match status" value="1"/>
</dbReference>
<comment type="similarity">
    <text evidence="1 4">Belongs to the UDP-glycosyltransferase family.</text>
</comment>
<evidence type="ECO:0000256" key="3">
    <source>
        <dbReference type="ARBA" id="ARBA00022679"/>
    </source>
</evidence>
<evidence type="ECO:0000256" key="4">
    <source>
        <dbReference type="RuleBase" id="RU003718"/>
    </source>
</evidence>
<sequence>HYKAVGIYRALTLNMMKMDLMLFLTLLLLVPLSTGLKVLLMPVPGVYSHLVYFTAVGEELLQQGHKVGIMVTPDLQGKLPTSFKNANVQIHLINTNKSEDEISGLVLKMANDQFKRASLFDVIPSMRRIVDVINDAVIAFLDDKKAMNSLRAGHYDIAIVDGFFMSGSPFIIPYALDIPFCSLSSMYHGTLMGIPALPSFVPSKGALYTDKMTFLQRVSSFFGTIIFDRIMSKVILGEAGGDSLVRKYAPNKPVMNIYPELKQQSLIWLIQQDSLLEFQCPVMDNVIMVGGLSVYPPQALSTELEEFISKATHGVIIVSFGSLLTTLDATITDKLITAFKGLKQSVIWKFTGNKEDLPPHIKLLKWLPQNDLLARPEVKLFITHCGNNGQFEALHYGVPMLGLPTTADQPHNAVRMQHKGYGIAMNMLDFTAEDLSRNINEILTNSTYKENIQKASMILRSKGSPRKRAVEAITHVAKFGGDHLRPSSLGMPFWKLWMLDIYVFLTIVVIILILLLKFLLKCAFKMAGRMYQSKIKVD</sequence>
<evidence type="ECO:0000313" key="5">
    <source>
        <dbReference type="EMBL" id="CAH1786753.1"/>
    </source>
</evidence>
<comment type="caution">
    <text evidence="5">The sequence shown here is derived from an EMBL/GenBank/DDBJ whole genome shotgun (WGS) entry which is preliminary data.</text>
</comment>
<accession>A0A8J1TZX7</accession>
<dbReference type="PROSITE" id="PS00375">
    <property type="entry name" value="UDPGT"/>
    <property type="match status" value="1"/>
</dbReference>
<name>A0A8J1TZX7_OWEFU</name>
<dbReference type="Gene3D" id="3.40.50.2000">
    <property type="entry name" value="Glycogen Phosphorylase B"/>
    <property type="match status" value="2"/>
</dbReference>
<protein>
    <submittedName>
        <fullName evidence="5">Uncharacterized protein</fullName>
    </submittedName>
</protein>
<dbReference type="InterPro" id="IPR050271">
    <property type="entry name" value="UDP-glycosyltransferase"/>
</dbReference>
<dbReference type="InterPro" id="IPR035595">
    <property type="entry name" value="UDP_glycos_trans_CS"/>
</dbReference>
<dbReference type="InterPro" id="IPR002213">
    <property type="entry name" value="UDP_glucos_trans"/>
</dbReference>
<dbReference type="CDD" id="cd03784">
    <property type="entry name" value="GT1_Gtf-like"/>
    <property type="match status" value="1"/>
</dbReference>
<organism evidence="5 6">
    <name type="scientific">Owenia fusiformis</name>
    <name type="common">Polychaete worm</name>
    <dbReference type="NCBI Taxonomy" id="6347"/>
    <lineage>
        <taxon>Eukaryota</taxon>
        <taxon>Metazoa</taxon>
        <taxon>Spiralia</taxon>
        <taxon>Lophotrochozoa</taxon>
        <taxon>Annelida</taxon>
        <taxon>Polychaeta</taxon>
        <taxon>Sedentaria</taxon>
        <taxon>Canalipalpata</taxon>
        <taxon>Sabellida</taxon>
        <taxon>Oweniida</taxon>
        <taxon>Oweniidae</taxon>
        <taxon>Owenia</taxon>
    </lineage>
</organism>
<keyword evidence="6" id="KW-1185">Reference proteome</keyword>
<dbReference type="EMBL" id="CAIIXF020000006">
    <property type="protein sequence ID" value="CAH1786753.1"/>
    <property type="molecule type" value="Genomic_DNA"/>
</dbReference>
<keyword evidence="2 4" id="KW-0328">Glycosyltransferase</keyword>
<dbReference type="Proteomes" id="UP000749559">
    <property type="component" value="Unassembled WGS sequence"/>
</dbReference>
<evidence type="ECO:0000313" key="6">
    <source>
        <dbReference type="Proteomes" id="UP000749559"/>
    </source>
</evidence>
<keyword evidence="3 4" id="KW-0808">Transferase</keyword>
<dbReference type="FunFam" id="3.40.50.2000:FF:000021">
    <property type="entry name" value="UDP-glucuronosyltransferase"/>
    <property type="match status" value="1"/>
</dbReference>
<dbReference type="OrthoDB" id="6072202at2759"/>
<evidence type="ECO:0000256" key="2">
    <source>
        <dbReference type="ARBA" id="ARBA00022676"/>
    </source>
</evidence>
<feature type="non-terminal residue" evidence="5">
    <location>
        <position position="1"/>
    </location>
</feature>
<dbReference type="Pfam" id="PF00201">
    <property type="entry name" value="UDPGT"/>
    <property type="match status" value="1"/>
</dbReference>
<proteinExistence type="inferred from homology"/>
<dbReference type="PANTHER" id="PTHR48043">
    <property type="entry name" value="EG:EG0003.4 PROTEIN-RELATED"/>
    <property type="match status" value="1"/>
</dbReference>
<dbReference type="AlphaFoldDB" id="A0A8J1TZX7"/>
<reference evidence="5" key="1">
    <citation type="submission" date="2022-03" db="EMBL/GenBank/DDBJ databases">
        <authorList>
            <person name="Martin C."/>
        </authorList>
    </citation>
    <scope>NUCLEOTIDE SEQUENCE</scope>
</reference>
<dbReference type="SUPFAM" id="SSF53756">
    <property type="entry name" value="UDP-Glycosyltransferase/glycogen phosphorylase"/>
    <property type="match status" value="1"/>
</dbReference>
<gene>
    <name evidence="5" type="ORF">OFUS_LOCUS12581</name>
</gene>
<evidence type="ECO:0000256" key="1">
    <source>
        <dbReference type="ARBA" id="ARBA00009995"/>
    </source>
</evidence>